<dbReference type="Proteomes" id="UP000674234">
    <property type="component" value="Unassembled WGS sequence"/>
</dbReference>
<dbReference type="InterPro" id="IPR005190">
    <property type="entry name" value="GlnE_rpt_dom"/>
</dbReference>
<dbReference type="NCBIfam" id="NF010707">
    <property type="entry name" value="PRK14109.1"/>
    <property type="match status" value="1"/>
</dbReference>
<reference evidence="11" key="1">
    <citation type="submission" date="2021-02" db="EMBL/GenBank/DDBJ databases">
        <title>Draft genome sequence of Microbispora sp. RL4-1S isolated from rice leaves in Thailand.</title>
        <authorList>
            <person name="Muangham S."/>
            <person name="Duangmal K."/>
        </authorList>
    </citation>
    <scope>NUCLEOTIDE SEQUENCE</scope>
    <source>
        <strain evidence="11">RL4-1S</strain>
    </source>
</reference>
<feature type="domain" description="PII-uridylyltransferase/Glutamine-synthetase adenylyltransferase" evidence="10">
    <location>
        <begin position="935"/>
        <end position="1059"/>
    </location>
</feature>
<comment type="function">
    <text evidence="7">Involved in the regulation of glutamine synthetase GlnA, a key enzyme in the process to assimilate ammonia. When cellular nitrogen levels are high, the C-terminal adenylyl transferase (AT) inactivates GlnA by covalent transfer of an adenylyl group from ATP to specific tyrosine residue of GlnA, thus reducing its activity. Conversely, when nitrogen levels are low, the N-terminal adenylyl removase (AR) activates GlnA by removing the adenylyl group by phosphorolysis, increasing its activity. The regulatory region of GlnE binds the signal transduction protein PII (GlnB) which indicates the nitrogen status of the cell.</text>
</comment>
<evidence type="ECO:0000259" key="9">
    <source>
        <dbReference type="Pfam" id="PF03710"/>
    </source>
</evidence>
<keyword evidence="1 7" id="KW-0808">Transferase</keyword>
<dbReference type="Pfam" id="PF03710">
    <property type="entry name" value="GlnE"/>
    <property type="match status" value="2"/>
</dbReference>
<evidence type="ECO:0000259" key="10">
    <source>
        <dbReference type="Pfam" id="PF08335"/>
    </source>
</evidence>
<dbReference type="EC" id="2.7.7.89" evidence="7"/>
<evidence type="ECO:0000256" key="1">
    <source>
        <dbReference type="ARBA" id="ARBA00022679"/>
    </source>
</evidence>
<dbReference type="Gene3D" id="1.20.120.1510">
    <property type="match status" value="1"/>
</dbReference>
<evidence type="ECO:0000256" key="7">
    <source>
        <dbReference type="HAMAP-Rule" id="MF_00802"/>
    </source>
</evidence>
<comment type="caution">
    <text evidence="11">The sequence shown here is derived from an EMBL/GenBank/DDBJ whole genome shotgun (WGS) entry which is preliminary data.</text>
</comment>
<dbReference type="SUPFAM" id="SSF81301">
    <property type="entry name" value="Nucleotidyltransferase"/>
    <property type="match status" value="2"/>
</dbReference>
<comment type="similarity">
    <text evidence="7">Belongs to the GlnE family.</text>
</comment>
<accession>A0A940WJ79</accession>
<dbReference type="InterPro" id="IPR043519">
    <property type="entry name" value="NT_sf"/>
</dbReference>
<dbReference type="Gene3D" id="3.30.460.10">
    <property type="entry name" value="Beta Polymerase, domain 2"/>
    <property type="match status" value="2"/>
</dbReference>
<dbReference type="HAMAP" id="MF_00802">
    <property type="entry name" value="GlnE"/>
    <property type="match status" value="1"/>
</dbReference>
<dbReference type="GO" id="GO:0047388">
    <property type="term" value="F:[glutamine synthetase]-adenylyl-L-tyrosine phosphorylase activity"/>
    <property type="evidence" value="ECO:0007669"/>
    <property type="project" value="UniProtKB-EC"/>
</dbReference>
<keyword evidence="4 7" id="KW-0067">ATP-binding</keyword>
<dbReference type="CDD" id="cd05401">
    <property type="entry name" value="NT_GlnE_GlnD_like"/>
    <property type="match status" value="2"/>
</dbReference>
<dbReference type="GO" id="GO:0008882">
    <property type="term" value="F:[glutamate-ammonia-ligase] adenylyltransferase activity"/>
    <property type="evidence" value="ECO:0007669"/>
    <property type="project" value="UniProtKB-UniRule"/>
</dbReference>
<protein>
    <recommendedName>
        <fullName evidence="7">Bifunctional glutamine synthetase adenylyltransferase/adenylyl-removing enzyme</fullName>
    </recommendedName>
    <alternativeName>
        <fullName evidence="7">ATP:glutamine synthetase adenylyltransferase</fullName>
    </alternativeName>
    <alternativeName>
        <fullName evidence="7">ATase</fullName>
    </alternativeName>
    <domain>
        <recommendedName>
            <fullName evidence="7">Glutamine synthetase adenylyl-L-tyrosine phosphorylase</fullName>
            <ecNumber evidence="7">2.7.7.89</ecNumber>
        </recommendedName>
        <alternativeName>
            <fullName evidence="7">Adenylyl removase</fullName>
            <shortName evidence="7">AR</shortName>
            <shortName evidence="7">AT-N</shortName>
        </alternativeName>
    </domain>
    <domain>
        <recommendedName>
            <fullName evidence="7">Glutamine synthetase adenylyl transferase</fullName>
            <ecNumber evidence="7">2.7.7.42</ecNumber>
        </recommendedName>
        <alternativeName>
            <fullName evidence="7">Adenylyl transferase</fullName>
            <shortName evidence="7">AT</shortName>
            <shortName evidence="7">AT-C</shortName>
        </alternativeName>
    </domain>
</protein>
<keyword evidence="5 7" id="KW-0460">Magnesium</keyword>
<dbReference type="AlphaFoldDB" id="A0A940WJ79"/>
<dbReference type="GO" id="GO:0000820">
    <property type="term" value="P:regulation of glutamine family amino acid metabolic process"/>
    <property type="evidence" value="ECO:0007669"/>
    <property type="project" value="UniProtKB-UniRule"/>
</dbReference>
<keyword evidence="3 7" id="KW-0547">Nucleotide-binding</keyword>
<dbReference type="GO" id="GO:0005829">
    <property type="term" value="C:cytosol"/>
    <property type="evidence" value="ECO:0007669"/>
    <property type="project" value="TreeGrafter"/>
</dbReference>
<keyword evidence="6 7" id="KW-0511">Multifunctional enzyme</keyword>
<proteinExistence type="inferred from homology"/>
<evidence type="ECO:0000313" key="12">
    <source>
        <dbReference type="Proteomes" id="UP000674234"/>
    </source>
</evidence>
<evidence type="ECO:0000313" key="11">
    <source>
        <dbReference type="EMBL" id="MBP2702540.1"/>
    </source>
</evidence>
<keyword evidence="2 7" id="KW-0548">Nucleotidyltransferase</keyword>
<gene>
    <name evidence="7" type="primary">glnE</name>
    <name evidence="11" type="ORF">JOL79_01835</name>
</gene>
<comment type="cofactor">
    <cofactor evidence="7">
        <name>Mg(2+)</name>
        <dbReference type="ChEBI" id="CHEBI:18420"/>
    </cofactor>
</comment>
<name>A0A940WJ79_9ACTN</name>
<dbReference type="GO" id="GO:0000287">
    <property type="term" value="F:magnesium ion binding"/>
    <property type="evidence" value="ECO:0007669"/>
    <property type="project" value="UniProtKB-UniRule"/>
</dbReference>
<dbReference type="Pfam" id="PF08335">
    <property type="entry name" value="GlnD_UR_UTase"/>
    <property type="match status" value="2"/>
</dbReference>
<dbReference type="PANTHER" id="PTHR30621:SF0">
    <property type="entry name" value="BIFUNCTIONAL GLUTAMINE SYNTHETASE ADENYLYLTRANSFERASE_ADENYLYL-REMOVING ENZYME"/>
    <property type="match status" value="1"/>
</dbReference>
<sequence>MRTAGEHTRRQRRRPSVASVRSGPRGGPISARRLPPHVYLYWEGLSRGADVIDVGLEEGTVNAAPRIQTTAGRLAALGFADGARAERLLDELGPEAVGDFALLDDLVGAADPDLALMSLARLVERDPSVLGAFRAEPGLRRRLLGVLGLSAALGDHVVRHPECIAVLAAADRPAERELRDDLLLAVGADPAAAEPVAGGATLETAEPAVAGPAMEALRIAYRTRLLQLAGRDVTGRATLAETAAALADLASAALDAALAIARAEVADAGDVRLAVIGMGKCGARELNYISDVDVIFVAEPRDGVDETKALRTGTRLAQGMMRACSTSTPEGSLWEVDANLRPEGKMGPLVRTLESHLAYYRRWAKTWEFQALLKARPVAGDAELAEAYVGAANELVWQAAARPNFVEDVQAMRRRVEAHVAAGEADRQIKLGPGGLRDIEFAVQLLQLVHGRGDPLLRRRATLSALAALSRGGYVGRDDAKALAEAYTFLRQVEHMLQLHRLRRTHVVPADTAELRRIGRGLGMTTDPVGEFTTTWKRHALEVRRLHEKLFYRPLLQAVARLPESETRLSAAAATARLEALGYADPEGALRHIAALTSGVSRRAAIQRTLLPVMLAWFADAPDPDAGLLGFRQVSDKLGGTPWYLRLLRDETAVAERLARLLGTSRYVTGLLLHAPDAVGMLGSPAELAVRPAATLAAEAAAAVARHGEDTEKAVAAVRALRRRELFRTACADLSGLIDIEEVGQALSALNDVTIQAALDAAINKIAVERRTGTFPTRIAVIAMGRLGGLESSYASDADVMFVHAPLPGVAEREATDAAHAVAEETRRLLALPAPDPPLKIDAGLRPEGRQGPLVRTIASYKAYYGRWSSHWEAQALLRARFCAGDRELGRAFVETVDPLRYPPDGISRDAVLEIRRLKARMEAERLPRGADPTLHTKLGRGGLTDVEWVAQLLQLRHAGAVPALRTTRTVEALRAAAGEGLLDPADEAVLSEAWLFASRIRDAIMLVRARAADSIPGVVKERTMLARALGYPPDGSEDFVDDYRRVTRRARAVAERVFYDG</sequence>
<organism evidence="11 12">
    <name type="scientific">Microbispora oryzae</name>
    <dbReference type="NCBI Taxonomy" id="2806554"/>
    <lineage>
        <taxon>Bacteria</taxon>
        <taxon>Bacillati</taxon>
        <taxon>Actinomycetota</taxon>
        <taxon>Actinomycetes</taxon>
        <taxon>Streptosporangiales</taxon>
        <taxon>Streptosporangiaceae</taxon>
        <taxon>Microbispora</taxon>
    </lineage>
</organism>
<feature type="region of interest" description="Disordered" evidence="8">
    <location>
        <begin position="1"/>
        <end position="30"/>
    </location>
</feature>
<feature type="region of interest" description="Adenylyl removase" evidence="7">
    <location>
        <begin position="1"/>
        <end position="555"/>
    </location>
</feature>
<feature type="region of interest" description="Adenylyl transferase" evidence="7">
    <location>
        <begin position="563"/>
        <end position="1062"/>
    </location>
</feature>
<comment type="catalytic activity">
    <reaction evidence="7">
        <text>[glutamine synthetase]-O(4)-(5'-adenylyl)-L-tyrosine + phosphate = [glutamine synthetase]-L-tyrosine + ADP</text>
        <dbReference type="Rhea" id="RHEA:43716"/>
        <dbReference type="Rhea" id="RHEA-COMP:10660"/>
        <dbReference type="Rhea" id="RHEA-COMP:10661"/>
        <dbReference type="ChEBI" id="CHEBI:43474"/>
        <dbReference type="ChEBI" id="CHEBI:46858"/>
        <dbReference type="ChEBI" id="CHEBI:83624"/>
        <dbReference type="ChEBI" id="CHEBI:456216"/>
        <dbReference type="EC" id="2.7.7.89"/>
    </reaction>
</comment>
<dbReference type="EMBL" id="JAFCNB010000001">
    <property type="protein sequence ID" value="MBP2702540.1"/>
    <property type="molecule type" value="Genomic_DNA"/>
</dbReference>
<dbReference type="Gene3D" id="1.20.120.330">
    <property type="entry name" value="Nucleotidyltransferases domain 2"/>
    <property type="match status" value="2"/>
</dbReference>
<dbReference type="SUPFAM" id="SSF81593">
    <property type="entry name" value="Nucleotidyltransferase substrate binding subunit/domain"/>
    <property type="match status" value="2"/>
</dbReference>
<feature type="domain" description="Glutamate-ammonia ligase adenylyltransferase repeated" evidence="9">
    <location>
        <begin position="656"/>
        <end position="894"/>
    </location>
</feature>
<dbReference type="InterPro" id="IPR013546">
    <property type="entry name" value="PII_UdlTrfase/GS_AdlTrfase"/>
</dbReference>
<evidence type="ECO:0000256" key="5">
    <source>
        <dbReference type="ARBA" id="ARBA00022842"/>
    </source>
</evidence>
<evidence type="ECO:0000256" key="4">
    <source>
        <dbReference type="ARBA" id="ARBA00022840"/>
    </source>
</evidence>
<evidence type="ECO:0000256" key="2">
    <source>
        <dbReference type="ARBA" id="ARBA00022695"/>
    </source>
</evidence>
<feature type="domain" description="PII-uridylyltransferase/Glutamine-synthetase adenylyltransferase" evidence="10">
    <location>
        <begin position="411"/>
        <end position="551"/>
    </location>
</feature>
<evidence type="ECO:0000256" key="6">
    <source>
        <dbReference type="ARBA" id="ARBA00023268"/>
    </source>
</evidence>
<dbReference type="GO" id="GO:0005524">
    <property type="term" value="F:ATP binding"/>
    <property type="evidence" value="ECO:0007669"/>
    <property type="project" value="UniProtKB-UniRule"/>
</dbReference>
<dbReference type="EC" id="2.7.7.42" evidence="7"/>
<dbReference type="PANTHER" id="PTHR30621">
    <property type="entry name" value="GLUTAMINE SYNTHETASE ADENYLYLTRANSFERASE"/>
    <property type="match status" value="1"/>
</dbReference>
<evidence type="ECO:0000256" key="3">
    <source>
        <dbReference type="ARBA" id="ARBA00022741"/>
    </source>
</evidence>
<dbReference type="InterPro" id="IPR023057">
    <property type="entry name" value="GlnE"/>
</dbReference>
<evidence type="ECO:0000256" key="8">
    <source>
        <dbReference type="SAM" id="MobiDB-lite"/>
    </source>
</evidence>
<keyword evidence="12" id="KW-1185">Reference proteome</keyword>
<feature type="domain" description="Glutamate-ammonia ligase adenylyltransferase repeated" evidence="9">
    <location>
        <begin position="199"/>
        <end position="386"/>
    </location>
</feature>
<comment type="catalytic activity">
    <reaction evidence="7">
        <text>[glutamine synthetase]-L-tyrosine + ATP = [glutamine synthetase]-O(4)-(5'-adenylyl)-L-tyrosine + diphosphate</text>
        <dbReference type="Rhea" id="RHEA:18589"/>
        <dbReference type="Rhea" id="RHEA-COMP:10660"/>
        <dbReference type="Rhea" id="RHEA-COMP:10661"/>
        <dbReference type="ChEBI" id="CHEBI:30616"/>
        <dbReference type="ChEBI" id="CHEBI:33019"/>
        <dbReference type="ChEBI" id="CHEBI:46858"/>
        <dbReference type="ChEBI" id="CHEBI:83624"/>
        <dbReference type="EC" id="2.7.7.42"/>
    </reaction>
</comment>